<evidence type="ECO:0000259" key="3">
    <source>
        <dbReference type="Pfam" id="PF01471"/>
    </source>
</evidence>
<keyword evidence="2" id="KW-0732">Signal</keyword>
<reference evidence="5 6" key="1">
    <citation type="submission" date="2020-08" db="EMBL/GenBank/DDBJ databases">
        <title>Genomic Encyclopedia of Type Strains, Phase III (KMG-III): the genomes of soil and plant-associated and newly described type strains.</title>
        <authorList>
            <person name="Whitman W."/>
        </authorList>
    </citation>
    <scope>NUCLEOTIDE SEQUENCE [LARGE SCALE GENOMIC DNA]</scope>
    <source>
        <strain evidence="5 6">CECT 8803</strain>
    </source>
</reference>
<evidence type="ECO:0000313" key="5">
    <source>
        <dbReference type="EMBL" id="MBB3064099.1"/>
    </source>
</evidence>
<feature type="signal peptide" evidence="2">
    <location>
        <begin position="1"/>
        <end position="24"/>
    </location>
</feature>
<feature type="domain" description="Peptidoglycan binding-like" evidence="3">
    <location>
        <begin position="92"/>
        <end position="144"/>
    </location>
</feature>
<dbReference type="Proteomes" id="UP000581135">
    <property type="component" value="Unassembled WGS sequence"/>
</dbReference>
<dbReference type="RefSeq" id="WP_183414913.1">
    <property type="nucleotide sequence ID" value="NZ_JACHXA010000001.1"/>
</dbReference>
<dbReference type="EMBL" id="JACHXA010000001">
    <property type="protein sequence ID" value="MBB3064099.1"/>
    <property type="molecule type" value="Genomic_DNA"/>
</dbReference>
<evidence type="ECO:0000259" key="4">
    <source>
        <dbReference type="Pfam" id="PF13441"/>
    </source>
</evidence>
<dbReference type="PROSITE" id="PS51257">
    <property type="entry name" value="PROKAR_LIPOPROTEIN"/>
    <property type="match status" value="1"/>
</dbReference>
<organism evidence="5 6">
    <name type="scientific">Limibacillus halophilus</name>
    <dbReference type="NCBI Taxonomy" id="1579333"/>
    <lineage>
        <taxon>Bacteria</taxon>
        <taxon>Pseudomonadati</taxon>
        <taxon>Pseudomonadota</taxon>
        <taxon>Alphaproteobacteria</taxon>
        <taxon>Rhodospirillales</taxon>
        <taxon>Rhodovibrionaceae</taxon>
        <taxon>Limibacillus</taxon>
    </lineage>
</organism>
<feature type="chain" id="PRO_5032490434" evidence="2">
    <location>
        <begin position="25"/>
        <end position="151"/>
    </location>
</feature>
<protein>
    <submittedName>
        <fullName evidence="5">Peptidoglycan hydrolase-like protein with peptidoglycan-binding domain</fullName>
    </submittedName>
</protein>
<dbReference type="Gene3D" id="1.10.101.10">
    <property type="entry name" value="PGBD-like superfamily/PGBD"/>
    <property type="match status" value="1"/>
</dbReference>
<proteinExistence type="predicted"/>
<keyword evidence="6" id="KW-1185">Reference proteome</keyword>
<name>A0A839SQ75_9PROT</name>
<comment type="caution">
    <text evidence="5">The sequence shown here is derived from an EMBL/GenBank/DDBJ whole genome shotgun (WGS) entry which is preliminary data.</text>
</comment>
<evidence type="ECO:0000313" key="6">
    <source>
        <dbReference type="Proteomes" id="UP000581135"/>
    </source>
</evidence>
<dbReference type="InterPro" id="IPR036365">
    <property type="entry name" value="PGBD-like_sf"/>
</dbReference>
<dbReference type="Pfam" id="PF01471">
    <property type="entry name" value="PG_binding_1"/>
    <property type="match status" value="1"/>
</dbReference>
<gene>
    <name evidence="5" type="ORF">FHR98_000364</name>
</gene>
<dbReference type="AlphaFoldDB" id="A0A839SQ75"/>
<accession>A0A839SQ75</accession>
<dbReference type="SUPFAM" id="SSF47090">
    <property type="entry name" value="PGBD-like"/>
    <property type="match status" value="1"/>
</dbReference>
<feature type="domain" description="YMGG-like Gly-zipper" evidence="4">
    <location>
        <begin position="33"/>
        <end position="74"/>
    </location>
</feature>
<dbReference type="InterPro" id="IPR002477">
    <property type="entry name" value="Peptidoglycan-bd-like"/>
</dbReference>
<evidence type="ECO:0000256" key="1">
    <source>
        <dbReference type="SAM" id="MobiDB-lite"/>
    </source>
</evidence>
<feature type="region of interest" description="Disordered" evidence="1">
    <location>
        <begin position="129"/>
        <end position="151"/>
    </location>
</feature>
<dbReference type="GO" id="GO:0016787">
    <property type="term" value="F:hydrolase activity"/>
    <property type="evidence" value="ECO:0007669"/>
    <property type="project" value="UniProtKB-KW"/>
</dbReference>
<evidence type="ECO:0000256" key="2">
    <source>
        <dbReference type="SAM" id="SignalP"/>
    </source>
</evidence>
<dbReference type="Pfam" id="PF13441">
    <property type="entry name" value="Gly-zipper_YMGG"/>
    <property type="match status" value="1"/>
</dbReference>
<dbReference type="InterPro" id="IPR027367">
    <property type="entry name" value="Gly-zipper_YMGG"/>
</dbReference>
<sequence length="151" mass="15248">MTKRNIFMPRVTAPLAVSALLVLAACGSSTEDRTLSGAGIGAAAGTAVGAVTGLSLLEGAAIGAVVGGATGALTDESDVNLGKPIWRDGAQSSMVRDTQIGLNRLGYDAGPADGVMGPRTRQAINTFQANNGLPVDGRPSQSLLDEINRQS</sequence>
<keyword evidence="5" id="KW-0378">Hydrolase</keyword>
<dbReference type="InterPro" id="IPR036366">
    <property type="entry name" value="PGBDSf"/>
</dbReference>